<name>A0ABT4AJ63_9BACT</name>
<keyword evidence="3" id="KW-1185">Reference proteome</keyword>
<dbReference type="EMBL" id="JAPNKA010000001">
    <property type="protein sequence ID" value="MCY1081710.1"/>
    <property type="molecule type" value="Genomic_DNA"/>
</dbReference>
<evidence type="ECO:0000256" key="1">
    <source>
        <dbReference type="SAM" id="MobiDB-lite"/>
    </source>
</evidence>
<reference evidence="2 3" key="1">
    <citation type="submission" date="2022-11" db="EMBL/GenBank/DDBJ databases">
        <title>Minimal conservation of predation-associated metabolite biosynthetic gene clusters underscores biosynthetic potential of Myxococcota including descriptions for ten novel species: Archangium lansinium sp. nov., Myxococcus landrumus sp. nov., Nannocystis bai.</title>
        <authorList>
            <person name="Ahearne A."/>
            <person name="Stevens C."/>
            <person name="Phillips K."/>
        </authorList>
    </citation>
    <scope>NUCLEOTIDE SEQUENCE [LARGE SCALE GENOMIC DNA]</scope>
    <source>
        <strain evidence="2 3">MIWBW</strain>
    </source>
</reference>
<gene>
    <name evidence="2" type="ORF">OV287_45400</name>
</gene>
<dbReference type="RefSeq" id="WP_267540299.1">
    <property type="nucleotide sequence ID" value="NZ_JAPNKA010000001.1"/>
</dbReference>
<feature type="region of interest" description="Disordered" evidence="1">
    <location>
        <begin position="214"/>
        <end position="236"/>
    </location>
</feature>
<sequence>MASPLLSVVLCAVLAAEVQVGATVVRHEEGAETVATRVARTLERARQSLPPFVGSEVSEVRAVLSESVEAFSARTGLPRTAAAGVVEGEVVLPPARVVDRMEDLSALARHEVAHLALLSHAGPALPRWFAEGFASALVEAGPTASGPENCRALTTELLEVRPEVRERAYARAAALARRLAREAGGMEALWKQLSAKPDTRTFWQLRLGEKTIREHACEPSPPKRQAIPSPSGRGSG</sequence>
<evidence type="ECO:0008006" key="4">
    <source>
        <dbReference type="Google" id="ProtNLM"/>
    </source>
</evidence>
<dbReference type="Proteomes" id="UP001207654">
    <property type="component" value="Unassembled WGS sequence"/>
</dbReference>
<evidence type="ECO:0000313" key="2">
    <source>
        <dbReference type="EMBL" id="MCY1081710.1"/>
    </source>
</evidence>
<accession>A0ABT4AJ63</accession>
<organism evidence="2 3">
    <name type="scientific">Archangium lansingense</name>
    <dbReference type="NCBI Taxonomy" id="2995310"/>
    <lineage>
        <taxon>Bacteria</taxon>
        <taxon>Pseudomonadati</taxon>
        <taxon>Myxococcota</taxon>
        <taxon>Myxococcia</taxon>
        <taxon>Myxococcales</taxon>
        <taxon>Cystobacterineae</taxon>
        <taxon>Archangiaceae</taxon>
        <taxon>Archangium</taxon>
    </lineage>
</organism>
<protein>
    <recommendedName>
        <fullName evidence="4">Peptidase MA-like domain-containing protein</fullName>
    </recommendedName>
</protein>
<comment type="caution">
    <text evidence="2">The sequence shown here is derived from an EMBL/GenBank/DDBJ whole genome shotgun (WGS) entry which is preliminary data.</text>
</comment>
<proteinExistence type="predicted"/>
<evidence type="ECO:0000313" key="3">
    <source>
        <dbReference type="Proteomes" id="UP001207654"/>
    </source>
</evidence>